<dbReference type="Gene3D" id="1.10.10.10">
    <property type="entry name" value="Winged helix-like DNA-binding domain superfamily/Winged helix DNA-binding domain"/>
    <property type="match status" value="1"/>
</dbReference>
<dbReference type="Proteomes" id="UP000050909">
    <property type="component" value="Unassembled WGS sequence"/>
</dbReference>
<gene>
    <name evidence="14" type="ORF">FC62_GL000841</name>
</gene>
<evidence type="ECO:0000256" key="9">
    <source>
        <dbReference type="ARBA" id="ARBA00023159"/>
    </source>
</evidence>
<dbReference type="InterPro" id="IPR008988">
    <property type="entry name" value="Transcriptional_repressor_C"/>
</dbReference>
<dbReference type="InterPro" id="IPR036421">
    <property type="entry name" value="Fe_dep_repressor_sf"/>
</dbReference>
<dbReference type="InterPro" id="IPR022687">
    <property type="entry name" value="HTH_DTXR"/>
</dbReference>
<dbReference type="GO" id="GO:0003677">
    <property type="term" value="F:DNA binding"/>
    <property type="evidence" value="ECO:0007669"/>
    <property type="project" value="UniProtKB-KW"/>
</dbReference>
<dbReference type="PANTHER" id="PTHR33238:SF11">
    <property type="entry name" value="TRANSCRIPTIONAL REGULATOR MNTR"/>
    <property type="match status" value="1"/>
</dbReference>
<comment type="subunit">
    <text evidence="3">Homodimer.</text>
</comment>
<evidence type="ECO:0000259" key="13">
    <source>
        <dbReference type="PROSITE" id="PS50944"/>
    </source>
</evidence>
<comment type="subcellular location">
    <subcellularLocation>
        <location evidence="1">Cytoplasm</location>
    </subcellularLocation>
</comment>
<dbReference type="GO" id="GO:0003700">
    <property type="term" value="F:DNA-binding transcription factor activity"/>
    <property type="evidence" value="ECO:0007669"/>
    <property type="project" value="InterPro"/>
</dbReference>
<evidence type="ECO:0000313" key="14">
    <source>
        <dbReference type="EMBL" id="KRK38070.1"/>
    </source>
</evidence>
<dbReference type="Gene3D" id="1.10.60.10">
    <property type="entry name" value="Iron dependent repressor, metal binding and dimerisation domain"/>
    <property type="match status" value="1"/>
</dbReference>
<keyword evidence="7" id="KW-0805">Transcription regulation</keyword>
<dbReference type="InterPro" id="IPR036388">
    <property type="entry name" value="WH-like_DNA-bd_sf"/>
</dbReference>
<dbReference type="EMBL" id="AZCV01000002">
    <property type="protein sequence ID" value="KRK38070.1"/>
    <property type="molecule type" value="Genomic_DNA"/>
</dbReference>
<dbReference type="Pfam" id="PF04023">
    <property type="entry name" value="FeoA"/>
    <property type="match status" value="1"/>
</dbReference>
<keyword evidence="11" id="KW-0464">Manganese</keyword>
<evidence type="ECO:0000256" key="3">
    <source>
        <dbReference type="ARBA" id="ARBA00011738"/>
    </source>
</evidence>
<dbReference type="InterPro" id="IPR022689">
    <property type="entry name" value="Iron_dep_repressor"/>
</dbReference>
<dbReference type="SUPFAM" id="SSF50037">
    <property type="entry name" value="C-terminal domain of transcriptional repressors"/>
    <property type="match status" value="1"/>
</dbReference>
<reference evidence="14 15" key="1">
    <citation type="journal article" date="2015" name="Genome Announc.">
        <title>Expanding the biotechnology potential of lactobacilli through comparative genomics of 213 strains and associated genera.</title>
        <authorList>
            <person name="Sun Z."/>
            <person name="Harris H.M."/>
            <person name="McCann A."/>
            <person name="Guo C."/>
            <person name="Argimon S."/>
            <person name="Zhang W."/>
            <person name="Yang X."/>
            <person name="Jeffery I.B."/>
            <person name="Cooney J.C."/>
            <person name="Kagawa T.F."/>
            <person name="Liu W."/>
            <person name="Song Y."/>
            <person name="Salvetti E."/>
            <person name="Wrobel A."/>
            <person name="Rasinkangas P."/>
            <person name="Parkhill J."/>
            <person name="Rea M.C."/>
            <person name="O'Sullivan O."/>
            <person name="Ritari J."/>
            <person name="Douillard F.P."/>
            <person name="Paul Ross R."/>
            <person name="Yang R."/>
            <person name="Briner A.E."/>
            <person name="Felis G.E."/>
            <person name="de Vos W.M."/>
            <person name="Barrangou R."/>
            <person name="Klaenhammer T.R."/>
            <person name="Caufield P.W."/>
            <person name="Cui Y."/>
            <person name="Zhang H."/>
            <person name="O'Toole P.W."/>
        </authorList>
    </citation>
    <scope>NUCLEOTIDE SEQUENCE [LARGE SCALE GENOMIC DNA]</scope>
    <source>
        <strain evidence="14 15">DSM 20534</strain>
    </source>
</reference>
<comment type="caution">
    <text evidence="14">The sequence shown here is derived from an EMBL/GenBank/DDBJ whole genome shotgun (WGS) entry which is preliminary data.</text>
</comment>
<dbReference type="SMART" id="SM00529">
    <property type="entry name" value="HTH_DTXR"/>
    <property type="match status" value="1"/>
</dbReference>
<keyword evidence="9" id="KW-0010">Activator</keyword>
<evidence type="ECO:0000256" key="11">
    <source>
        <dbReference type="ARBA" id="ARBA00023211"/>
    </source>
</evidence>
<accession>A0A0R1GV16</accession>
<comment type="similarity">
    <text evidence="2">Belongs to the DtxR/MntR family.</text>
</comment>
<dbReference type="Pfam" id="PF02742">
    <property type="entry name" value="Fe_dep_repr_C"/>
    <property type="match status" value="1"/>
</dbReference>
<proteinExistence type="inferred from homology"/>
<evidence type="ECO:0000256" key="6">
    <source>
        <dbReference type="ARBA" id="ARBA00023004"/>
    </source>
</evidence>
<dbReference type="GO" id="GO:0046914">
    <property type="term" value="F:transition metal ion binding"/>
    <property type="evidence" value="ECO:0007669"/>
    <property type="project" value="InterPro"/>
</dbReference>
<evidence type="ECO:0000256" key="12">
    <source>
        <dbReference type="ARBA" id="ARBA00032593"/>
    </source>
</evidence>
<dbReference type="InterPro" id="IPR036390">
    <property type="entry name" value="WH_DNA-bd_sf"/>
</dbReference>
<name>A0A0R1GV16_9LACO</name>
<dbReference type="SMART" id="SM00899">
    <property type="entry name" value="FeoA"/>
    <property type="match status" value="1"/>
</dbReference>
<dbReference type="SUPFAM" id="SSF46785">
    <property type="entry name" value="Winged helix' DNA-binding domain"/>
    <property type="match status" value="1"/>
</dbReference>
<keyword evidence="8" id="KW-0238">DNA-binding</keyword>
<dbReference type="InterPro" id="IPR038157">
    <property type="entry name" value="FeoA_core_dom"/>
</dbReference>
<keyword evidence="5" id="KW-0678">Repressor</keyword>
<evidence type="ECO:0000256" key="5">
    <source>
        <dbReference type="ARBA" id="ARBA00022491"/>
    </source>
</evidence>
<evidence type="ECO:0000256" key="1">
    <source>
        <dbReference type="ARBA" id="ARBA00004496"/>
    </source>
</evidence>
<dbReference type="RefSeq" id="WP_054746266.1">
    <property type="nucleotide sequence ID" value="NZ_AZCV01000002.1"/>
</dbReference>
<evidence type="ECO:0000256" key="4">
    <source>
        <dbReference type="ARBA" id="ARBA00022490"/>
    </source>
</evidence>
<dbReference type="InterPro" id="IPR007167">
    <property type="entry name" value="Fe-transptr_FeoA-like"/>
</dbReference>
<sequence>MTLSSNKENYLKTIFELSYDRQKITNKNIADILQVSAPSVTEMMANLTKSGLVTHTPYNEISLTKEGRLLATEMVRKHRLWEIFLYQKLGYGIEEVHRAADTLEHSTDSKLADRLNVFLEKPARCPHGGIVPGNSVEEVESDVMILADVPNDQTVSIVRVMDNHEFLMYFGELGLNIGEELTVLRHQPFDGPVEVQAGNRKIQISLKSARYIFVK</sequence>
<dbReference type="PANTHER" id="PTHR33238">
    <property type="entry name" value="IRON (METAL) DEPENDENT REPRESSOR, DTXR FAMILY"/>
    <property type="match status" value="1"/>
</dbReference>
<dbReference type="AlphaFoldDB" id="A0A0R1GV16"/>
<dbReference type="InterPro" id="IPR001367">
    <property type="entry name" value="Fe_dep_repressor"/>
</dbReference>
<keyword evidence="6" id="KW-0408">Iron</keyword>
<dbReference type="PROSITE" id="PS50944">
    <property type="entry name" value="HTH_DTXR"/>
    <property type="match status" value="1"/>
</dbReference>
<evidence type="ECO:0000313" key="15">
    <source>
        <dbReference type="Proteomes" id="UP000050909"/>
    </source>
</evidence>
<dbReference type="InterPro" id="IPR050536">
    <property type="entry name" value="DtxR_MntR_Metal-Reg"/>
</dbReference>
<keyword evidence="15" id="KW-1185">Reference proteome</keyword>
<keyword evidence="4" id="KW-0963">Cytoplasm</keyword>
<evidence type="ECO:0000256" key="10">
    <source>
        <dbReference type="ARBA" id="ARBA00023163"/>
    </source>
</evidence>
<dbReference type="Gene3D" id="2.30.30.90">
    <property type="match status" value="1"/>
</dbReference>
<feature type="domain" description="HTH dtxR-type" evidence="13">
    <location>
        <begin position="3"/>
        <end position="64"/>
    </location>
</feature>
<keyword evidence="10" id="KW-0804">Transcription</keyword>
<evidence type="ECO:0000256" key="8">
    <source>
        <dbReference type="ARBA" id="ARBA00023125"/>
    </source>
</evidence>
<protein>
    <recommendedName>
        <fullName evidence="12">Manganese transport regulator</fullName>
    </recommendedName>
</protein>
<dbReference type="GO" id="GO:0005737">
    <property type="term" value="C:cytoplasm"/>
    <property type="evidence" value="ECO:0007669"/>
    <property type="project" value="UniProtKB-SubCell"/>
</dbReference>
<dbReference type="Pfam" id="PF01325">
    <property type="entry name" value="Fe_dep_repress"/>
    <property type="match status" value="1"/>
</dbReference>
<organism evidence="14 15">
    <name type="scientific">Amylolactobacillus amylotrophicus DSM 20534</name>
    <dbReference type="NCBI Taxonomy" id="1423722"/>
    <lineage>
        <taxon>Bacteria</taxon>
        <taxon>Bacillati</taxon>
        <taxon>Bacillota</taxon>
        <taxon>Bacilli</taxon>
        <taxon>Lactobacillales</taxon>
        <taxon>Lactobacillaceae</taxon>
        <taxon>Amylolactobacillus</taxon>
    </lineage>
</organism>
<evidence type="ECO:0000256" key="2">
    <source>
        <dbReference type="ARBA" id="ARBA00007871"/>
    </source>
</evidence>
<evidence type="ECO:0000256" key="7">
    <source>
        <dbReference type="ARBA" id="ARBA00023015"/>
    </source>
</evidence>
<dbReference type="SUPFAM" id="SSF47979">
    <property type="entry name" value="Iron-dependent repressor protein, dimerization domain"/>
    <property type="match status" value="1"/>
</dbReference>
<dbReference type="GO" id="GO:0046983">
    <property type="term" value="F:protein dimerization activity"/>
    <property type="evidence" value="ECO:0007669"/>
    <property type="project" value="InterPro"/>
</dbReference>
<dbReference type="PATRIC" id="fig|1423722.3.peg.857"/>